<keyword evidence="2" id="KW-1185">Reference proteome</keyword>
<dbReference type="EMBL" id="RDQH01000329">
    <property type="protein sequence ID" value="RXI03846.1"/>
    <property type="molecule type" value="Genomic_DNA"/>
</dbReference>
<sequence length="87" mass="9904">MENLFIFFAGFPDCFQVSSSGQFAGLRCYCHPFPEPPFLAKVGALQFSASALVGIRSTTSGFQPMQTRRRENPTHTRDFFFFQLLEK</sequence>
<dbReference type="Proteomes" id="UP000290289">
    <property type="component" value="Chromosome 3"/>
</dbReference>
<organism evidence="1 2">
    <name type="scientific">Malus domestica</name>
    <name type="common">Apple</name>
    <name type="synonym">Pyrus malus</name>
    <dbReference type="NCBI Taxonomy" id="3750"/>
    <lineage>
        <taxon>Eukaryota</taxon>
        <taxon>Viridiplantae</taxon>
        <taxon>Streptophyta</taxon>
        <taxon>Embryophyta</taxon>
        <taxon>Tracheophyta</taxon>
        <taxon>Spermatophyta</taxon>
        <taxon>Magnoliopsida</taxon>
        <taxon>eudicotyledons</taxon>
        <taxon>Gunneridae</taxon>
        <taxon>Pentapetalae</taxon>
        <taxon>rosids</taxon>
        <taxon>fabids</taxon>
        <taxon>Rosales</taxon>
        <taxon>Rosaceae</taxon>
        <taxon>Amygdaloideae</taxon>
        <taxon>Maleae</taxon>
        <taxon>Malus</taxon>
    </lineage>
</organism>
<proteinExistence type="predicted"/>
<reference evidence="1 2" key="1">
    <citation type="submission" date="2018-10" db="EMBL/GenBank/DDBJ databases">
        <title>A high-quality apple genome assembly.</title>
        <authorList>
            <person name="Hu J."/>
        </authorList>
    </citation>
    <scope>NUCLEOTIDE SEQUENCE [LARGE SCALE GENOMIC DNA]</scope>
    <source>
        <strain evidence="2">cv. HFTH1</strain>
        <tissue evidence="1">Young leaf</tissue>
    </source>
</reference>
<accession>A0A498K8Y9</accession>
<protein>
    <submittedName>
        <fullName evidence="1">Uncharacterized protein</fullName>
    </submittedName>
</protein>
<gene>
    <name evidence="1" type="ORF">DVH24_038120</name>
</gene>
<evidence type="ECO:0000313" key="1">
    <source>
        <dbReference type="EMBL" id="RXI03846.1"/>
    </source>
</evidence>
<dbReference type="AlphaFoldDB" id="A0A498K8Y9"/>
<comment type="caution">
    <text evidence="1">The sequence shown here is derived from an EMBL/GenBank/DDBJ whole genome shotgun (WGS) entry which is preliminary data.</text>
</comment>
<evidence type="ECO:0000313" key="2">
    <source>
        <dbReference type="Proteomes" id="UP000290289"/>
    </source>
</evidence>
<name>A0A498K8Y9_MALDO</name>